<evidence type="ECO:0000256" key="6">
    <source>
        <dbReference type="ARBA" id="ARBA00022692"/>
    </source>
</evidence>
<dbReference type="Gene3D" id="1.10.630.10">
    <property type="entry name" value="Cytochrome P450"/>
    <property type="match status" value="1"/>
</dbReference>
<comment type="subcellular location">
    <subcellularLocation>
        <location evidence="2">Membrane</location>
    </subcellularLocation>
</comment>
<dbReference type="InterPro" id="IPR036396">
    <property type="entry name" value="Cyt_P450_sf"/>
</dbReference>
<keyword evidence="10 13" id="KW-0408">Iron</keyword>
<dbReference type="SUPFAM" id="SSF48264">
    <property type="entry name" value="Cytochrome P450"/>
    <property type="match status" value="1"/>
</dbReference>
<evidence type="ECO:0000256" key="2">
    <source>
        <dbReference type="ARBA" id="ARBA00004370"/>
    </source>
</evidence>
<feature type="binding site" description="axial binding residue" evidence="13">
    <location>
        <position position="129"/>
    </location>
    <ligand>
        <name>heme</name>
        <dbReference type="ChEBI" id="CHEBI:30413"/>
    </ligand>
    <ligandPart>
        <name>Fe</name>
        <dbReference type="ChEBI" id="CHEBI:18248"/>
    </ligandPart>
</feature>
<name>A0A0C3QNK3_9AGAM</name>
<comment type="cofactor">
    <cofactor evidence="1 13">
        <name>heme</name>
        <dbReference type="ChEBI" id="CHEBI:30413"/>
    </cofactor>
</comment>
<keyword evidence="17" id="KW-1185">Reference proteome</keyword>
<dbReference type="InterPro" id="IPR017972">
    <property type="entry name" value="Cyt_P450_CS"/>
</dbReference>
<evidence type="ECO:0000256" key="15">
    <source>
        <dbReference type="SAM" id="SignalP"/>
    </source>
</evidence>
<dbReference type="Proteomes" id="UP000054248">
    <property type="component" value="Unassembled WGS sequence"/>
</dbReference>
<feature type="signal peptide" evidence="15">
    <location>
        <begin position="1"/>
        <end position="21"/>
    </location>
</feature>
<dbReference type="InterPro" id="IPR050364">
    <property type="entry name" value="Cytochrome_P450_fung"/>
</dbReference>
<evidence type="ECO:0000313" key="16">
    <source>
        <dbReference type="EMBL" id="KIO29661.1"/>
    </source>
</evidence>
<keyword evidence="9 14" id="KW-0560">Oxidoreductase</keyword>
<evidence type="ECO:0000256" key="10">
    <source>
        <dbReference type="ARBA" id="ARBA00023004"/>
    </source>
</evidence>
<keyword evidence="15" id="KW-0732">Signal</keyword>
<comment type="similarity">
    <text evidence="4 14">Belongs to the cytochrome P450 family.</text>
</comment>
<comment type="pathway">
    <text evidence="3">Secondary metabolite biosynthesis.</text>
</comment>
<evidence type="ECO:0000256" key="1">
    <source>
        <dbReference type="ARBA" id="ARBA00001971"/>
    </source>
</evidence>
<keyword evidence="12" id="KW-0472">Membrane</keyword>
<evidence type="ECO:0000256" key="3">
    <source>
        <dbReference type="ARBA" id="ARBA00005179"/>
    </source>
</evidence>
<organism evidence="16 17">
    <name type="scientific">Tulasnella calospora MUT 4182</name>
    <dbReference type="NCBI Taxonomy" id="1051891"/>
    <lineage>
        <taxon>Eukaryota</taxon>
        <taxon>Fungi</taxon>
        <taxon>Dikarya</taxon>
        <taxon>Basidiomycota</taxon>
        <taxon>Agaricomycotina</taxon>
        <taxon>Agaricomycetes</taxon>
        <taxon>Cantharellales</taxon>
        <taxon>Tulasnellaceae</taxon>
        <taxon>Tulasnella</taxon>
    </lineage>
</organism>
<keyword evidence="8" id="KW-1133">Transmembrane helix</keyword>
<evidence type="ECO:0000256" key="14">
    <source>
        <dbReference type="RuleBase" id="RU000461"/>
    </source>
</evidence>
<dbReference type="PANTHER" id="PTHR46300:SF2">
    <property type="entry name" value="CYTOCHROME P450 MONOOXYGENASE ALNH-RELATED"/>
    <property type="match status" value="1"/>
</dbReference>
<dbReference type="Pfam" id="PF00067">
    <property type="entry name" value="p450"/>
    <property type="match status" value="1"/>
</dbReference>
<protein>
    <recommendedName>
        <fullName evidence="18">Cytochrome P450</fullName>
    </recommendedName>
</protein>
<gene>
    <name evidence="16" type="ORF">M407DRAFT_70263</name>
</gene>
<dbReference type="OrthoDB" id="2789670at2759"/>
<keyword evidence="5 13" id="KW-0349">Heme</keyword>
<evidence type="ECO:0008006" key="18">
    <source>
        <dbReference type="Google" id="ProtNLM"/>
    </source>
</evidence>
<evidence type="ECO:0000256" key="9">
    <source>
        <dbReference type="ARBA" id="ARBA00023002"/>
    </source>
</evidence>
<feature type="non-terminal residue" evidence="16">
    <location>
        <position position="1"/>
    </location>
</feature>
<dbReference type="PANTHER" id="PTHR46300">
    <property type="entry name" value="P450, PUTATIVE (EUROFUNG)-RELATED-RELATED"/>
    <property type="match status" value="1"/>
</dbReference>
<dbReference type="GO" id="GO:0016705">
    <property type="term" value="F:oxidoreductase activity, acting on paired donors, with incorporation or reduction of molecular oxygen"/>
    <property type="evidence" value="ECO:0007669"/>
    <property type="project" value="InterPro"/>
</dbReference>
<dbReference type="PRINTS" id="PR00463">
    <property type="entry name" value="EP450I"/>
</dbReference>
<keyword evidence="11 14" id="KW-0503">Monooxygenase</keyword>
<dbReference type="InterPro" id="IPR002401">
    <property type="entry name" value="Cyt_P450_E_grp-I"/>
</dbReference>
<dbReference type="GO" id="GO:0004497">
    <property type="term" value="F:monooxygenase activity"/>
    <property type="evidence" value="ECO:0007669"/>
    <property type="project" value="UniProtKB-KW"/>
</dbReference>
<dbReference type="HOGENOM" id="CLU_001570_20_0_1"/>
<keyword evidence="6" id="KW-0812">Transmembrane</keyword>
<accession>A0A0C3QNK3</accession>
<dbReference type="PROSITE" id="PS00086">
    <property type="entry name" value="CYTOCHROME_P450"/>
    <property type="match status" value="1"/>
</dbReference>
<feature type="chain" id="PRO_5002168980" description="Cytochrome P450" evidence="15">
    <location>
        <begin position="22"/>
        <end position="241"/>
    </location>
</feature>
<evidence type="ECO:0000256" key="12">
    <source>
        <dbReference type="ARBA" id="ARBA00023136"/>
    </source>
</evidence>
<evidence type="ECO:0000313" key="17">
    <source>
        <dbReference type="Proteomes" id="UP000054248"/>
    </source>
</evidence>
<dbReference type="PRINTS" id="PR00385">
    <property type="entry name" value="P450"/>
</dbReference>
<proteinExistence type="inferred from homology"/>
<sequence>SLHSLLLAMVLHPSFQEKVHAEIDDVVGSRRPPAFDDQPRMPYLHAVILETMRWNPVVPMGLPHTSLKDDVFDEYFIPKGTAVIGNGWGISRNTKYYEEPSKFDPERFLKQTPELDPREFVFGFGRRICPGSELGFQAIWITAASILWGFKLERGSDDIVAPEQDSERFSLGSVRYERSYKLYNEHNSLRRAKCAGVLQVQNYSKAPKPWRYVRSLWMIVVAKPGMRPPGIATNRWPIPLA</sequence>
<dbReference type="GO" id="GO:0016020">
    <property type="term" value="C:membrane"/>
    <property type="evidence" value="ECO:0007669"/>
    <property type="project" value="UniProtKB-SubCell"/>
</dbReference>
<keyword evidence="7 13" id="KW-0479">Metal-binding</keyword>
<dbReference type="AlphaFoldDB" id="A0A0C3QNK3"/>
<reference evidence="16 17" key="1">
    <citation type="submission" date="2014-04" db="EMBL/GenBank/DDBJ databases">
        <authorList>
            <consortium name="DOE Joint Genome Institute"/>
            <person name="Kuo A."/>
            <person name="Girlanda M."/>
            <person name="Perotto S."/>
            <person name="Kohler A."/>
            <person name="Nagy L.G."/>
            <person name="Floudas D."/>
            <person name="Copeland A."/>
            <person name="Barry K.W."/>
            <person name="Cichocki N."/>
            <person name="Veneault-Fourrey C."/>
            <person name="LaButti K."/>
            <person name="Lindquist E.A."/>
            <person name="Lipzen A."/>
            <person name="Lundell T."/>
            <person name="Morin E."/>
            <person name="Murat C."/>
            <person name="Sun H."/>
            <person name="Tunlid A."/>
            <person name="Henrissat B."/>
            <person name="Grigoriev I.V."/>
            <person name="Hibbett D.S."/>
            <person name="Martin F."/>
            <person name="Nordberg H.P."/>
            <person name="Cantor M.N."/>
            <person name="Hua S.X."/>
        </authorList>
    </citation>
    <scope>NUCLEOTIDE SEQUENCE [LARGE SCALE GENOMIC DNA]</scope>
    <source>
        <strain evidence="16 17">MUT 4182</strain>
    </source>
</reference>
<dbReference type="InterPro" id="IPR001128">
    <property type="entry name" value="Cyt_P450"/>
</dbReference>
<evidence type="ECO:0000256" key="7">
    <source>
        <dbReference type="ARBA" id="ARBA00022723"/>
    </source>
</evidence>
<evidence type="ECO:0000256" key="11">
    <source>
        <dbReference type="ARBA" id="ARBA00023033"/>
    </source>
</evidence>
<evidence type="ECO:0000256" key="4">
    <source>
        <dbReference type="ARBA" id="ARBA00010617"/>
    </source>
</evidence>
<dbReference type="GO" id="GO:0005506">
    <property type="term" value="F:iron ion binding"/>
    <property type="evidence" value="ECO:0007669"/>
    <property type="project" value="InterPro"/>
</dbReference>
<dbReference type="EMBL" id="KN822980">
    <property type="protein sequence ID" value="KIO29661.1"/>
    <property type="molecule type" value="Genomic_DNA"/>
</dbReference>
<reference evidence="17" key="2">
    <citation type="submission" date="2015-01" db="EMBL/GenBank/DDBJ databases">
        <title>Evolutionary Origins and Diversification of the Mycorrhizal Mutualists.</title>
        <authorList>
            <consortium name="DOE Joint Genome Institute"/>
            <consortium name="Mycorrhizal Genomics Consortium"/>
            <person name="Kohler A."/>
            <person name="Kuo A."/>
            <person name="Nagy L.G."/>
            <person name="Floudas D."/>
            <person name="Copeland A."/>
            <person name="Barry K.W."/>
            <person name="Cichocki N."/>
            <person name="Veneault-Fourrey C."/>
            <person name="LaButti K."/>
            <person name="Lindquist E.A."/>
            <person name="Lipzen A."/>
            <person name="Lundell T."/>
            <person name="Morin E."/>
            <person name="Murat C."/>
            <person name="Riley R."/>
            <person name="Ohm R."/>
            <person name="Sun H."/>
            <person name="Tunlid A."/>
            <person name="Henrissat B."/>
            <person name="Grigoriev I.V."/>
            <person name="Hibbett D.S."/>
            <person name="Martin F."/>
        </authorList>
    </citation>
    <scope>NUCLEOTIDE SEQUENCE [LARGE SCALE GENOMIC DNA]</scope>
    <source>
        <strain evidence="17">MUT 4182</strain>
    </source>
</reference>
<evidence type="ECO:0000256" key="8">
    <source>
        <dbReference type="ARBA" id="ARBA00022989"/>
    </source>
</evidence>
<evidence type="ECO:0000256" key="13">
    <source>
        <dbReference type="PIRSR" id="PIRSR602401-1"/>
    </source>
</evidence>
<dbReference type="STRING" id="1051891.A0A0C3QNK3"/>
<evidence type="ECO:0000256" key="5">
    <source>
        <dbReference type="ARBA" id="ARBA00022617"/>
    </source>
</evidence>
<dbReference type="GO" id="GO:0020037">
    <property type="term" value="F:heme binding"/>
    <property type="evidence" value="ECO:0007669"/>
    <property type="project" value="InterPro"/>
</dbReference>